<dbReference type="AlphaFoldDB" id="A0A2I0JFY3"/>
<evidence type="ECO:0000313" key="2">
    <source>
        <dbReference type="EMBL" id="PKI54863.1"/>
    </source>
</evidence>
<gene>
    <name evidence="2" type="ORF">CRG98_024746</name>
</gene>
<reference evidence="2 3" key="1">
    <citation type="submission" date="2017-11" db="EMBL/GenBank/DDBJ databases">
        <title>De-novo sequencing of pomegranate (Punica granatum L.) genome.</title>
        <authorList>
            <person name="Akparov Z."/>
            <person name="Amiraslanov A."/>
            <person name="Hajiyeva S."/>
            <person name="Abbasov M."/>
            <person name="Kaur K."/>
            <person name="Hamwieh A."/>
            <person name="Solovyev V."/>
            <person name="Salamov A."/>
            <person name="Braich B."/>
            <person name="Kosarev P."/>
            <person name="Mahmoud A."/>
            <person name="Hajiyev E."/>
            <person name="Babayeva S."/>
            <person name="Izzatullayeva V."/>
            <person name="Mammadov A."/>
            <person name="Mammadov A."/>
            <person name="Sharifova S."/>
            <person name="Ojaghi J."/>
            <person name="Eynullazada K."/>
            <person name="Bayramov B."/>
            <person name="Abdulazimova A."/>
            <person name="Shahmuradov I."/>
        </authorList>
    </citation>
    <scope>NUCLEOTIDE SEQUENCE [LARGE SCALE GENOMIC DNA]</scope>
    <source>
        <strain evidence="3">cv. AG2017</strain>
        <tissue evidence="2">Leaf</tissue>
    </source>
</reference>
<proteinExistence type="predicted"/>
<feature type="region of interest" description="Disordered" evidence="1">
    <location>
        <begin position="63"/>
        <end position="95"/>
    </location>
</feature>
<sequence length="193" mass="21991">MAIQAVYNGQPFTKEEEGRGILQEIVKLCNSKSISKAEVRNRRNFHNGSANYEYYFRKDEMKQRQGGGAVTDGRPRSTSRSAGIDPRSMQKWHPPWHFLQPPSPRLSHSRATPIIGSYGTGGRTRARGFPSIFGLDLRLKFRFGQIELRSNLMGSRRIVNGAPCRWTWNLAGGDSRGRWRKTAEKDPEGWLEL</sequence>
<comment type="caution">
    <text evidence="2">The sequence shown here is derived from an EMBL/GenBank/DDBJ whole genome shotgun (WGS) entry which is preliminary data.</text>
</comment>
<protein>
    <submittedName>
        <fullName evidence="2">Uncharacterized protein</fullName>
    </submittedName>
</protein>
<dbReference type="Proteomes" id="UP000233551">
    <property type="component" value="Unassembled WGS sequence"/>
</dbReference>
<organism evidence="2 3">
    <name type="scientific">Punica granatum</name>
    <name type="common">Pomegranate</name>
    <dbReference type="NCBI Taxonomy" id="22663"/>
    <lineage>
        <taxon>Eukaryota</taxon>
        <taxon>Viridiplantae</taxon>
        <taxon>Streptophyta</taxon>
        <taxon>Embryophyta</taxon>
        <taxon>Tracheophyta</taxon>
        <taxon>Spermatophyta</taxon>
        <taxon>Magnoliopsida</taxon>
        <taxon>eudicotyledons</taxon>
        <taxon>Gunneridae</taxon>
        <taxon>Pentapetalae</taxon>
        <taxon>rosids</taxon>
        <taxon>malvids</taxon>
        <taxon>Myrtales</taxon>
        <taxon>Lythraceae</taxon>
        <taxon>Punica</taxon>
    </lineage>
</organism>
<keyword evidence="3" id="KW-1185">Reference proteome</keyword>
<accession>A0A2I0JFY3</accession>
<evidence type="ECO:0000256" key="1">
    <source>
        <dbReference type="SAM" id="MobiDB-lite"/>
    </source>
</evidence>
<evidence type="ECO:0000313" key="3">
    <source>
        <dbReference type="Proteomes" id="UP000233551"/>
    </source>
</evidence>
<dbReference type="EMBL" id="PGOL01001762">
    <property type="protein sequence ID" value="PKI54863.1"/>
    <property type="molecule type" value="Genomic_DNA"/>
</dbReference>
<name>A0A2I0JFY3_PUNGR</name>